<dbReference type="Proteomes" id="UP000295601">
    <property type="component" value="Unassembled WGS sequence"/>
</dbReference>
<accession>A0A4R6RR72</accession>
<proteinExistence type="predicted"/>
<protein>
    <submittedName>
        <fullName evidence="1">Uncharacterized protein</fullName>
    </submittedName>
</protein>
<evidence type="ECO:0000313" key="2">
    <source>
        <dbReference type="Proteomes" id="UP000295601"/>
    </source>
</evidence>
<gene>
    <name evidence="1" type="ORF">EDF62_3396</name>
</gene>
<dbReference type="EMBL" id="SNYA01000010">
    <property type="protein sequence ID" value="TDP89313.1"/>
    <property type="molecule type" value="Genomic_DNA"/>
</dbReference>
<name>A0A4R6RR72_9MICO</name>
<dbReference type="AlphaFoldDB" id="A0A4R6RR72"/>
<organism evidence="1 2">
    <name type="scientific">Leucobacter luti</name>
    <dbReference type="NCBI Taxonomy" id="340320"/>
    <lineage>
        <taxon>Bacteria</taxon>
        <taxon>Bacillati</taxon>
        <taxon>Actinomycetota</taxon>
        <taxon>Actinomycetes</taxon>
        <taxon>Micrococcales</taxon>
        <taxon>Microbacteriaceae</taxon>
        <taxon>Leucobacter</taxon>
    </lineage>
</organism>
<sequence length="128" mass="13308">MVYGGPDAVARFPLELKHALRDRFAEVQLIGIDTLDVMIRVGGLITPAEGDGGVHNLRRRSSDGRITANIVIPASELEHGGIGVVTGYLNELADRVGARLQAAGTPGTEATAQLRAAIQLAIADAAAS</sequence>
<reference evidence="1 2" key="1">
    <citation type="submission" date="2019-03" db="EMBL/GenBank/DDBJ databases">
        <title>Genomic analyses of the natural microbiome of Caenorhabditis elegans.</title>
        <authorList>
            <person name="Samuel B."/>
        </authorList>
    </citation>
    <scope>NUCLEOTIDE SEQUENCE [LARGE SCALE GENOMIC DNA]</scope>
    <source>
        <strain evidence="1 2">JUb18</strain>
    </source>
</reference>
<keyword evidence="2" id="KW-1185">Reference proteome</keyword>
<comment type="caution">
    <text evidence="1">The sequence shown here is derived from an EMBL/GenBank/DDBJ whole genome shotgun (WGS) entry which is preliminary data.</text>
</comment>
<evidence type="ECO:0000313" key="1">
    <source>
        <dbReference type="EMBL" id="TDP89313.1"/>
    </source>
</evidence>